<accession>A0A9K3JB60</accession>
<evidence type="ECO:0000313" key="2">
    <source>
        <dbReference type="Proteomes" id="UP000215914"/>
    </source>
</evidence>
<keyword evidence="2" id="KW-1185">Reference proteome</keyword>
<organism evidence="1 2">
    <name type="scientific">Helianthus annuus</name>
    <name type="common">Common sunflower</name>
    <dbReference type="NCBI Taxonomy" id="4232"/>
    <lineage>
        <taxon>Eukaryota</taxon>
        <taxon>Viridiplantae</taxon>
        <taxon>Streptophyta</taxon>
        <taxon>Embryophyta</taxon>
        <taxon>Tracheophyta</taxon>
        <taxon>Spermatophyta</taxon>
        <taxon>Magnoliopsida</taxon>
        <taxon>eudicotyledons</taxon>
        <taxon>Gunneridae</taxon>
        <taxon>Pentapetalae</taxon>
        <taxon>asterids</taxon>
        <taxon>campanulids</taxon>
        <taxon>Asterales</taxon>
        <taxon>Asteraceae</taxon>
        <taxon>Asteroideae</taxon>
        <taxon>Heliantheae alliance</taxon>
        <taxon>Heliantheae</taxon>
        <taxon>Helianthus</taxon>
    </lineage>
</organism>
<sequence>MLLLEWVLLLTVKAPSWNYKERRYAIFDFVTSENCQKSKIFFIAWYYTKWAGISFLSITNSLANSMPYLNEQYFIIILIRCGYIRLL</sequence>
<reference evidence="1" key="2">
    <citation type="submission" date="2020-06" db="EMBL/GenBank/DDBJ databases">
        <title>Helianthus annuus Genome sequencing and assembly Release 2.</title>
        <authorList>
            <person name="Gouzy J."/>
            <person name="Langlade N."/>
            <person name="Munos S."/>
        </authorList>
    </citation>
    <scope>NUCLEOTIDE SEQUENCE</scope>
    <source>
        <tissue evidence="1">Leaves</tissue>
    </source>
</reference>
<dbReference type="Gramene" id="mRNA:HanXRQr2_Chr04g0189141">
    <property type="protein sequence ID" value="mRNA:HanXRQr2_Chr04g0189141"/>
    <property type="gene ID" value="HanXRQr2_Chr04g0189141"/>
</dbReference>
<gene>
    <name evidence="1" type="ORF">HanXRQr2_Chr04g0189141</name>
</gene>
<comment type="caution">
    <text evidence="1">The sequence shown here is derived from an EMBL/GenBank/DDBJ whole genome shotgun (WGS) entry which is preliminary data.</text>
</comment>
<protein>
    <submittedName>
        <fullName evidence="1">Uncharacterized protein</fullName>
    </submittedName>
</protein>
<name>A0A9K3JB60_HELAN</name>
<dbReference type="Proteomes" id="UP000215914">
    <property type="component" value="Unassembled WGS sequence"/>
</dbReference>
<reference evidence="1" key="1">
    <citation type="journal article" date="2017" name="Nature">
        <title>The sunflower genome provides insights into oil metabolism, flowering and Asterid evolution.</title>
        <authorList>
            <person name="Badouin H."/>
            <person name="Gouzy J."/>
            <person name="Grassa C.J."/>
            <person name="Murat F."/>
            <person name="Staton S.E."/>
            <person name="Cottret L."/>
            <person name="Lelandais-Briere C."/>
            <person name="Owens G.L."/>
            <person name="Carrere S."/>
            <person name="Mayjonade B."/>
            <person name="Legrand L."/>
            <person name="Gill N."/>
            <person name="Kane N.C."/>
            <person name="Bowers J.E."/>
            <person name="Hubner S."/>
            <person name="Bellec A."/>
            <person name="Berard A."/>
            <person name="Berges H."/>
            <person name="Blanchet N."/>
            <person name="Boniface M.C."/>
            <person name="Brunel D."/>
            <person name="Catrice O."/>
            <person name="Chaidir N."/>
            <person name="Claudel C."/>
            <person name="Donnadieu C."/>
            <person name="Faraut T."/>
            <person name="Fievet G."/>
            <person name="Helmstetter N."/>
            <person name="King M."/>
            <person name="Knapp S.J."/>
            <person name="Lai Z."/>
            <person name="Le Paslier M.C."/>
            <person name="Lippi Y."/>
            <person name="Lorenzon L."/>
            <person name="Mandel J.R."/>
            <person name="Marage G."/>
            <person name="Marchand G."/>
            <person name="Marquand E."/>
            <person name="Bret-Mestries E."/>
            <person name="Morien E."/>
            <person name="Nambeesan S."/>
            <person name="Nguyen T."/>
            <person name="Pegot-Espagnet P."/>
            <person name="Pouilly N."/>
            <person name="Raftis F."/>
            <person name="Sallet E."/>
            <person name="Schiex T."/>
            <person name="Thomas J."/>
            <person name="Vandecasteele C."/>
            <person name="Vares D."/>
            <person name="Vear F."/>
            <person name="Vautrin S."/>
            <person name="Crespi M."/>
            <person name="Mangin B."/>
            <person name="Burke J.M."/>
            <person name="Salse J."/>
            <person name="Munos S."/>
            <person name="Vincourt P."/>
            <person name="Rieseberg L.H."/>
            <person name="Langlade N.B."/>
        </authorList>
    </citation>
    <scope>NUCLEOTIDE SEQUENCE</scope>
    <source>
        <tissue evidence="1">Leaves</tissue>
    </source>
</reference>
<proteinExistence type="predicted"/>
<dbReference type="AlphaFoldDB" id="A0A9K3JB60"/>
<evidence type="ECO:0000313" key="1">
    <source>
        <dbReference type="EMBL" id="KAF5812130.1"/>
    </source>
</evidence>
<dbReference type="EMBL" id="MNCJ02000319">
    <property type="protein sequence ID" value="KAF5812130.1"/>
    <property type="molecule type" value="Genomic_DNA"/>
</dbReference>